<organism evidence="3">
    <name type="scientific">Cronobacter turicensis</name>
    <dbReference type="NCBI Taxonomy" id="413502"/>
    <lineage>
        <taxon>Bacteria</taxon>
        <taxon>Pseudomonadati</taxon>
        <taxon>Pseudomonadota</taxon>
        <taxon>Gammaproteobacteria</taxon>
        <taxon>Enterobacterales</taxon>
        <taxon>Enterobacteriaceae</taxon>
        <taxon>Cronobacter</taxon>
    </lineage>
</organism>
<protein>
    <submittedName>
        <fullName evidence="3">Metallophosphoesterase</fullName>
    </submittedName>
</protein>
<dbReference type="PANTHER" id="PTHR42850">
    <property type="entry name" value="METALLOPHOSPHOESTERASE"/>
    <property type="match status" value="1"/>
</dbReference>
<accession>A0A2T7B2P5</accession>
<evidence type="ECO:0000313" key="3">
    <source>
        <dbReference type="EMBL" id="PUX19986.1"/>
    </source>
</evidence>
<dbReference type="OrthoDB" id="9813918at2"/>
<feature type="domain" description="Calcineurin-like phosphoesterase" evidence="2">
    <location>
        <begin position="1"/>
        <end position="181"/>
    </location>
</feature>
<dbReference type="InterPro" id="IPR050126">
    <property type="entry name" value="Ap4A_hydrolase"/>
</dbReference>
<dbReference type="GO" id="GO:0016791">
    <property type="term" value="F:phosphatase activity"/>
    <property type="evidence" value="ECO:0007669"/>
    <property type="project" value="TreeGrafter"/>
</dbReference>
<dbReference type="EMBL" id="MSAG01000027">
    <property type="protein sequence ID" value="PUX19986.1"/>
    <property type="molecule type" value="Genomic_DNA"/>
</dbReference>
<reference evidence="3" key="1">
    <citation type="submission" date="2016-12" db="EMBL/GenBank/DDBJ databases">
        <title>Analysis of the Molecular Diversity Among Cronobacter Species Isolated from Filth Flies Using a Pan Genomic DNA Microarray.</title>
        <authorList>
            <person name="Pava-Ripoll M."/>
            <person name="Tall B."/>
            <person name="Farber J."/>
            <person name="Fanning S."/>
            <person name="Lehner A."/>
            <person name="Stephan R."/>
            <person name="Pagotto F."/>
            <person name="Iverson C."/>
            <person name="Ziobro G."/>
            <person name="Miller A."/>
            <person name="Pearson R."/>
            <person name="Yan Q."/>
            <person name="Kim M."/>
            <person name="Jeong S."/>
            <person name="Park J."/>
            <person name="Jun S."/>
            <person name="Choi H."/>
            <person name="Chung T."/>
            <person name="Yoo Y."/>
            <person name="Park E."/>
            <person name="Hwang S."/>
            <person name="Lee B."/>
            <person name="Sathyamoorthy V."/>
            <person name="Carter L."/>
            <person name="Mammel M."/>
            <person name="Jackson S."/>
            <person name="Kothary M."/>
            <person name="Patel I."/>
            <person name="Grim C."/>
            <person name="Gopinath G."/>
            <person name="Gangiredla J."/>
            <person name="Chase H."/>
        </authorList>
    </citation>
    <scope>NUCLEOTIDE SEQUENCE [LARGE SCALE GENOMIC DNA]</scope>
    <source>
        <strain evidence="3">MOD1-Sh41s</strain>
    </source>
</reference>
<gene>
    <name evidence="3" type="ORF">BS411_15690</name>
</gene>
<dbReference type="PIRSF" id="PIRSF000883">
    <property type="entry name" value="Pesterase_MJ0912"/>
    <property type="match status" value="1"/>
</dbReference>
<dbReference type="RefSeq" id="WP_075199067.1">
    <property type="nucleotide sequence ID" value="NZ_CP187984.1"/>
</dbReference>
<dbReference type="PANTHER" id="PTHR42850:SF2">
    <property type="entry name" value="BLL5683 PROTEIN"/>
    <property type="match status" value="1"/>
</dbReference>
<evidence type="ECO:0000259" key="2">
    <source>
        <dbReference type="Pfam" id="PF12850"/>
    </source>
</evidence>
<dbReference type="SUPFAM" id="SSF56300">
    <property type="entry name" value="Metallo-dependent phosphatases"/>
    <property type="match status" value="1"/>
</dbReference>
<comment type="similarity">
    <text evidence="1">Belongs to the metallophosphoesterase superfamily. YfcE family.</text>
</comment>
<evidence type="ECO:0000256" key="1">
    <source>
        <dbReference type="ARBA" id="ARBA00008950"/>
    </source>
</evidence>
<comment type="caution">
    <text evidence="3">The sequence shown here is derived from an EMBL/GenBank/DDBJ whole genome shotgun (WGS) entry which is preliminary data.</text>
</comment>
<dbReference type="InterPro" id="IPR011152">
    <property type="entry name" value="Pesterase_MJ0912"/>
</dbReference>
<sequence length="244" mass="27513">MKLAAISDIHGNLLALEAVLEDIEKHNVDVIVNLGDILSGGLFPAETADRLLPLNLPTIRGNHERQLLETAPEKMGLSDRHAYRHLSPEHLEWLRKMPAGLTLHNDILLVHGTPGNDKEYLLEEVTASGVRESSHARIYEHIKHHNASLILCGHTHIPRCVEISSTCLIVNPGSVGLQAYDDEHPFFHKMEAGSPHARYAILEKRANQWTVNFRKVVYDWEKAARHALENDRPDWVNALRTGKM</sequence>
<name>A0A2T7B2P5_9ENTR</name>
<dbReference type="Pfam" id="PF12850">
    <property type="entry name" value="Metallophos_2"/>
    <property type="match status" value="1"/>
</dbReference>
<dbReference type="InterPro" id="IPR024654">
    <property type="entry name" value="Calcineurin-like_PHP_lpxH"/>
</dbReference>
<proteinExistence type="inferred from homology"/>
<dbReference type="CDD" id="cd00838">
    <property type="entry name" value="MPP_superfamily"/>
    <property type="match status" value="1"/>
</dbReference>
<dbReference type="Gene3D" id="3.60.21.10">
    <property type="match status" value="1"/>
</dbReference>
<dbReference type="InterPro" id="IPR029052">
    <property type="entry name" value="Metallo-depent_PP-like"/>
</dbReference>
<dbReference type="GO" id="GO:0005737">
    <property type="term" value="C:cytoplasm"/>
    <property type="evidence" value="ECO:0007669"/>
    <property type="project" value="TreeGrafter"/>
</dbReference>
<dbReference type="AlphaFoldDB" id="A0A2T7B2P5"/>